<dbReference type="RefSeq" id="WP_058690197.1">
    <property type="nucleotide sequence ID" value="NZ_JAFHGL010000182.1"/>
</dbReference>
<protein>
    <recommendedName>
        <fullName evidence="3">DUF1837 domain-containing protein</fullName>
    </recommendedName>
</protein>
<reference evidence="1 2" key="1">
    <citation type="submission" date="2018-06" db="EMBL/GenBank/DDBJ databases">
        <title>Carbapenemase-producing Enterobacteriaceae present in wastewater treatment plant effluent and nearby surface waters in the US.</title>
        <authorList>
            <person name="Mathys D.A."/>
            <person name="Mollenkopf D.F."/>
            <person name="Feicht S.M."/>
            <person name="Adams R.J."/>
            <person name="Albers A.L."/>
            <person name="Grooters S.V."/>
            <person name="Stuever D.M."/>
            <person name="Daniels J.B."/>
            <person name="Wittum T.E."/>
        </authorList>
    </citation>
    <scope>NUCLEOTIDE SEQUENCE [LARGE SCALE GENOMIC DNA]</scope>
    <source>
        <strain evidence="1 2">GEO_23_Down_A</strain>
    </source>
</reference>
<evidence type="ECO:0000313" key="2">
    <source>
        <dbReference type="Proteomes" id="UP000289016"/>
    </source>
</evidence>
<organism evidence="1 2">
    <name type="scientific">Enterobacter cloacae</name>
    <dbReference type="NCBI Taxonomy" id="550"/>
    <lineage>
        <taxon>Bacteria</taxon>
        <taxon>Pseudomonadati</taxon>
        <taxon>Pseudomonadota</taxon>
        <taxon>Gammaproteobacteria</taxon>
        <taxon>Enterobacterales</taxon>
        <taxon>Enterobacteriaceae</taxon>
        <taxon>Enterobacter</taxon>
        <taxon>Enterobacter cloacae complex</taxon>
    </lineage>
</organism>
<evidence type="ECO:0000313" key="1">
    <source>
        <dbReference type="EMBL" id="RWT75765.1"/>
    </source>
</evidence>
<name>A0AB37VE00_ENTCL</name>
<comment type="caution">
    <text evidence="1">The sequence shown here is derived from an EMBL/GenBank/DDBJ whole genome shotgun (WGS) entry which is preliminary data.</text>
</comment>
<dbReference type="EMBL" id="QKPI01000050">
    <property type="protein sequence ID" value="RWT75765.1"/>
    <property type="molecule type" value="Genomic_DNA"/>
</dbReference>
<evidence type="ECO:0008006" key="3">
    <source>
        <dbReference type="Google" id="ProtNLM"/>
    </source>
</evidence>
<sequence length="294" mass="33522">MDIFSGESILSQVPDVNHWLASYGLNSTTSRYSRYISYIDAFFESKDPTSSDGRDKFDLLTKSYAEIIEIVSVKKAFEHERSPGFIERLSKVVSGVDHVGIKEPSEPRNFLYELLMAARLKNAGFIIDFDQGTDVVAYGFGRAIFVECKRTTSIRGFESNFIKGGKQLERKFKSTKLPHFMIRGFIAIDVLPYVLNDIPKFEIDNEMEARICARIVMERFKQDASRHINKYISRYENVSAGVVIMAMIPVWLRDVILLHVNEIAHVIPPSTNTEDVGEVIFLAEKLSYPLLPDF</sequence>
<gene>
    <name evidence="1" type="ORF">DN595_18670</name>
</gene>
<dbReference type="AlphaFoldDB" id="A0AB37VE00"/>
<dbReference type="Proteomes" id="UP000289016">
    <property type="component" value="Unassembled WGS sequence"/>
</dbReference>
<accession>A0AB37VE00</accession>
<proteinExistence type="predicted"/>